<evidence type="ECO:0000313" key="2">
    <source>
        <dbReference type="Proteomes" id="UP001472677"/>
    </source>
</evidence>
<dbReference type="PANTHER" id="PTHR47459:SF1">
    <property type="entry name" value="KINESIN LIGHT CHAIN-RELATED"/>
    <property type="match status" value="1"/>
</dbReference>
<sequence length="320" mass="36202">MKKASLLFSSLNRRRFRSAVQLLSRDYSPSAFSSSSSPLHATCRPGPRLIQSPAETHWFLTSPFRNLSAGAENSTQSYSKRREKSDIVEAFDSAKTTEEMISVFEEMEATEGWFDKKELGIAALKIGRKLEREGAYPKKFSPFAMKALNSLREYGEPSLPFVMALQLLSYYLLGVENQPFDCDILHLRSAVNVLELIRKQGLSADDFKVMQHSLQEECLSETDGLRLGNWDEVVKNWCVGSKLIRSEIGAADKHIESGNYDHAVYDLVRVLELTEECSLDRALAFVSMAKTRTSGSRLLVGFLTRKPQLSRLKFTQHTMR</sequence>
<proteinExistence type="predicted"/>
<reference evidence="1 2" key="1">
    <citation type="journal article" date="2024" name="G3 (Bethesda)">
        <title>Genome assembly of Hibiscus sabdariffa L. provides insights into metabolisms of medicinal natural products.</title>
        <authorList>
            <person name="Kim T."/>
        </authorList>
    </citation>
    <scope>NUCLEOTIDE SEQUENCE [LARGE SCALE GENOMIC DNA]</scope>
    <source>
        <strain evidence="1">TK-2024</strain>
        <tissue evidence="1">Old leaves</tissue>
    </source>
</reference>
<keyword evidence="2" id="KW-1185">Reference proteome</keyword>
<accession>A0ABR2GHS9</accession>
<dbReference type="PANTHER" id="PTHR47459">
    <property type="entry name" value="KINESIN LIGHT CHAIN-RELATED"/>
    <property type="match status" value="1"/>
</dbReference>
<organism evidence="1 2">
    <name type="scientific">Hibiscus sabdariffa</name>
    <name type="common">roselle</name>
    <dbReference type="NCBI Taxonomy" id="183260"/>
    <lineage>
        <taxon>Eukaryota</taxon>
        <taxon>Viridiplantae</taxon>
        <taxon>Streptophyta</taxon>
        <taxon>Embryophyta</taxon>
        <taxon>Tracheophyta</taxon>
        <taxon>Spermatophyta</taxon>
        <taxon>Magnoliopsida</taxon>
        <taxon>eudicotyledons</taxon>
        <taxon>Gunneridae</taxon>
        <taxon>Pentapetalae</taxon>
        <taxon>rosids</taxon>
        <taxon>malvids</taxon>
        <taxon>Malvales</taxon>
        <taxon>Malvaceae</taxon>
        <taxon>Malvoideae</taxon>
        <taxon>Hibiscus</taxon>
    </lineage>
</organism>
<gene>
    <name evidence="1" type="ORF">V6N12_052287</name>
</gene>
<dbReference type="Proteomes" id="UP001472677">
    <property type="component" value="Unassembled WGS sequence"/>
</dbReference>
<protein>
    <submittedName>
        <fullName evidence="1">Uncharacterized protein</fullName>
    </submittedName>
</protein>
<evidence type="ECO:0000313" key="1">
    <source>
        <dbReference type="EMBL" id="KAK8602481.1"/>
    </source>
</evidence>
<name>A0ABR2GHS9_9ROSI</name>
<dbReference type="EMBL" id="JBBPBM010000001">
    <property type="protein sequence ID" value="KAK8602481.1"/>
    <property type="molecule type" value="Genomic_DNA"/>
</dbReference>
<comment type="caution">
    <text evidence="1">The sequence shown here is derived from an EMBL/GenBank/DDBJ whole genome shotgun (WGS) entry which is preliminary data.</text>
</comment>